<keyword evidence="4 9" id="KW-0479">Metal-binding</keyword>
<dbReference type="NCBIfam" id="TIGR00357">
    <property type="entry name" value="peptide-methionine (R)-S-oxide reductase MsrB"/>
    <property type="match status" value="1"/>
</dbReference>
<evidence type="ECO:0000256" key="2">
    <source>
        <dbReference type="ARBA" id="ARBA00012499"/>
    </source>
</evidence>
<keyword evidence="6 9" id="KW-0560">Oxidoreductase</keyword>
<evidence type="ECO:0000256" key="6">
    <source>
        <dbReference type="ARBA" id="ARBA00023002"/>
    </source>
</evidence>
<evidence type="ECO:0000256" key="7">
    <source>
        <dbReference type="ARBA" id="ARBA00048488"/>
    </source>
</evidence>
<protein>
    <recommendedName>
        <fullName evidence="3 9">Peptide methionine sulfoxide reductase MsrB</fullName>
        <ecNumber evidence="2 9">1.8.4.12</ecNumber>
    </recommendedName>
    <alternativeName>
        <fullName evidence="8 9">Peptide-methionine (R)-S-oxide reductase</fullName>
    </alternativeName>
</protein>
<proteinExistence type="inferred from homology"/>
<accession>A0A2A5WDL6</accession>
<dbReference type="AlphaFoldDB" id="A0A2A5WDL6"/>
<dbReference type="PANTHER" id="PTHR10173">
    <property type="entry name" value="METHIONINE SULFOXIDE REDUCTASE"/>
    <property type="match status" value="1"/>
</dbReference>
<dbReference type="GO" id="GO:0005737">
    <property type="term" value="C:cytoplasm"/>
    <property type="evidence" value="ECO:0007669"/>
    <property type="project" value="TreeGrafter"/>
</dbReference>
<evidence type="ECO:0000259" key="10">
    <source>
        <dbReference type="PROSITE" id="PS51790"/>
    </source>
</evidence>
<dbReference type="PROSITE" id="PS51790">
    <property type="entry name" value="MSRB"/>
    <property type="match status" value="1"/>
</dbReference>
<dbReference type="Pfam" id="PF01641">
    <property type="entry name" value="SelR"/>
    <property type="match status" value="1"/>
</dbReference>
<evidence type="ECO:0000256" key="3">
    <source>
        <dbReference type="ARBA" id="ARBA00021130"/>
    </source>
</evidence>
<comment type="similarity">
    <text evidence="1 9">Belongs to the MsrB Met sulfoxide reductase family.</text>
</comment>
<keyword evidence="5 9" id="KW-0862">Zinc</keyword>
<dbReference type="GO" id="GO:0030091">
    <property type="term" value="P:protein repair"/>
    <property type="evidence" value="ECO:0007669"/>
    <property type="project" value="InterPro"/>
</dbReference>
<reference evidence="11 12" key="1">
    <citation type="submission" date="2017-08" db="EMBL/GenBank/DDBJ databases">
        <title>Fine stratification of microbial communities through a metagenomic profile of the photic zone.</title>
        <authorList>
            <person name="Haro-Moreno J.M."/>
            <person name="Lopez-Perez M."/>
            <person name="De La Torre J."/>
            <person name="Picazo A."/>
            <person name="Camacho A."/>
            <person name="Rodriguez-Valera F."/>
        </authorList>
    </citation>
    <scope>NUCLEOTIDE SEQUENCE [LARGE SCALE GENOMIC DNA]</scope>
    <source>
        <strain evidence="11">MED-G28</strain>
    </source>
</reference>
<dbReference type="InterPro" id="IPR028427">
    <property type="entry name" value="Met_Sox_Rdtase_MsrB"/>
</dbReference>
<name>A0A2A5WDL6_9GAMM</name>
<dbReference type="PANTHER" id="PTHR10173:SF52">
    <property type="entry name" value="METHIONINE-R-SULFOXIDE REDUCTASE B1"/>
    <property type="match status" value="1"/>
</dbReference>
<evidence type="ECO:0000256" key="8">
    <source>
        <dbReference type="ARBA" id="ARBA00075819"/>
    </source>
</evidence>
<dbReference type="EC" id="1.8.4.12" evidence="2 9"/>
<evidence type="ECO:0000256" key="5">
    <source>
        <dbReference type="ARBA" id="ARBA00022833"/>
    </source>
</evidence>
<dbReference type="HAMAP" id="MF_01400">
    <property type="entry name" value="MsrB"/>
    <property type="match status" value="1"/>
</dbReference>
<dbReference type="InterPro" id="IPR011057">
    <property type="entry name" value="Mss4-like_sf"/>
</dbReference>
<dbReference type="EMBL" id="NTJZ01000004">
    <property type="protein sequence ID" value="PDH34378.1"/>
    <property type="molecule type" value="Genomic_DNA"/>
</dbReference>
<dbReference type="Proteomes" id="UP000219329">
    <property type="component" value="Unassembled WGS sequence"/>
</dbReference>
<evidence type="ECO:0000313" key="11">
    <source>
        <dbReference type="EMBL" id="PDH34378.1"/>
    </source>
</evidence>
<organism evidence="11 12">
    <name type="scientific">OM182 bacterium MED-G28</name>
    <dbReference type="NCBI Taxonomy" id="1986256"/>
    <lineage>
        <taxon>Bacteria</taxon>
        <taxon>Pseudomonadati</taxon>
        <taxon>Pseudomonadota</taxon>
        <taxon>Gammaproteobacteria</taxon>
        <taxon>OMG group</taxon>
        <taxon>OM182 clade</taxon>
    </lineage>
</organism>
<dbReference type="FunFam" id="2.170.150.20:FF:000001">
    <property type="entry name" value="Peptide methionine sulfoxide reductase MsrB"/>
    <property type="match status" value="1"/>
</dbReference>
<feature type="binding site" evidence="9">
    <location>
        <position position="100"/>
    </location>
    <ligand>
        <name>Zn(2+)</name>
        <dbReference type="ChEBI" id="CHEBI:29105"/>
    </ligand>
</feature>
<comment type="catalytic activity">
    <reaction evidence="7 9">
        <text>L-methionyl-[protein] + [thioredoxin]-disulfide + H2O = L-methionyl-(R)-S-oxide-[protein] + [thioredoxin]-dithiol</text>
        <dbReference type="Rhea" id="RHEA:24164"/>
        <dbReference type="Rhea" id="RHEA-COMP:10698"/>
        <dbReference type="Rhea" id="RHEA-COMP:10700"/>
        <dbReference type="Rhea" id="RHEA-COMP:12313"/>
        <dbReference type="Rhea" id="RHEA-COMP:12314"/>
        <dbReference type="ChEBI" id="CHEBI:15377"/>
        <dbReference type="ChEBI" id="CHEBI:16044"/>
        <dbReference type="ChEBI" id="CHEBI:29950"/>
        <dbReference type="ChEBI" id="CHEBI:45764"/>
        <dbReference type="ChEBI" id="CHEBI:50058"/>
        <dbReference type="EC" id="1.8.4.12"/>
    </reaction>
</comment>
<feature type="active site" description="Nucleophile" evidence="9">
    <location>
        <position position="120"/>
    </location>
</feature>
<comment type="cofactor">
    <cofactor evidence="9">
        <name>Zn(2+)</name>
        <dbReference type="ChEBI" id="CHEBI:29105"/>
    </cofactor>
    <text evidence="9">Binds 1 zinc ion per subunit. The zinc ion is important for the structural integrity of the protein.</text>
</comment>
<dbReference type="SUPFAM" id="SSF51316">
    <property type="entry name" value="Mss4-like"/>
    <property type="match status" value="1"/>
</dbReference>
<comment type="caution">
    <text evidence="11">The sequence shown here is derived from an EMBL/GenBank/DDBJ whole genome shotgun (WGS) entry which is preliminary data.</text>
</comment>
<gene>
    <name evidence="9 11" type="primary">msrB</name>
    <name evidence="11" type="ORF">CNF02_06005</name>
</gene>
<feature type="binding site" evidence="9">
    <location>
        <position position="51"/>
    </location>
    <ligand>
        <name>Zn(2+)</name>
        <dbReference type="ChEBI" id="CHEBI:29105"/>
    </ligand>
</feature>
<feature type="domain" description="MsrB" evidence="10">
    <location>
        <begin position="9"/>
        <end position="131"/>
    </location>
</feature>
<dbReference type="Gene3D" id="2.170.150.20">
    <property type="entry name" value="Peptide methionine sulfoxide reductase"/>
    <property type="match status" value="1"/>
</dbReference>
<evidence type="ECO:0000256" key="4">
    <source>
        <dbReference type="ARBA" id="ARBA00022723"/>
    </source>
</evidence>
<evidence type="ECO:0000256" key="9">
    <source>
        <dbReference type="HAMAP-Rule" id="MF_01400"/>
    </source>
</evidence>
<dbReference type="GO" id="GO:0008270">
    <property type="term" value="F:zinc ion binding"/>
    <property type="evidence" value="ECO:0007669"/>
    <property type="project" value="UniProtKB-UniRule"/>
</dbReference>
<dbReference type="GO" id="GO:0006979">
    <property type="term" value="P:response to oxidative stress"/>
    <property type="evidence" value="ECO:0007669"/>
    <property type="project" value="InterPro"/>
</dbReference>
<dbReference type="InterPro" id="IPR002579">
    <property type="entry name" value="Met_Sox_Rdtase_MsrB_dom"/>
</dbReference>
<dbReference type="GO" id="GO:0033743">
    <property type="term" value="F:peptide-methionine (R)-S-oxide reductase activity"/>
    <property type="evidence" value="ECO:0007669"/>
    <property type="project" value="UniProtKB-UniRule"/>
</dbReference>
<feature type="binding site" evidence="9">
    <location>
        <position position="97"/>
    </location>
    <ligand>
        <name>Zn(2+)</name>
        <dbReference type="ChEBI" id="CHEBI:29105"/>
    </ligand>
</feature>
<evidence type="ECO:0000313" key="12">
    <source>
        <dbReference type="Proteomes" id="UP000219329"/>
    </source>
</evidence>
<evidence type="ECO:0000256" key="1">
    <source>
        <dbReference type="ARBA" id="ARBA00007174"/>
    </source>
</evidence>
<feature type="binding site" evidence="9">
    <location>
        <position position="48"/>
    </location>
    <ligand>
        <name>Zn(2+)</name>
        <dbReference type="ChEBI" id="CHEBI:29105"/>
    </ligand>
</feature>
<sequence length="134" mass="15016">MPDKNSKSDEEWRQKLDAESFHVLREKGTERAFTGEYLDLKEEGTYHCGACDEPLFSSKAKYDSGSGWPSFYQPSQAGGVRETPDYSHGMVRTEVVCSKCESHLGHVFPDGPPESGLRYCINSVSLGFKKNNEI</sequence>